<protein>
    <submittedName>
        <fullName evidence="2">Peptidase M23</fullName>
    </submittedName>
</protein>
<dbReference type="OrthoDB" id="9801052at2"/>
<dbReference type="RefSeq" id="WP_035328002.1">
    <property type="nucleotide sequence ID" value="NZ_CP015125.1"/>
</dbReference>
<dbReference type="PANTHER" id="PTHR21666:SF270">
    <property type="entry name" value="MUREIN HYDROLASE ACTIVATOR ENVC"/>
    <property type="match status" value="1"/>
</dbReference>
<dbReference type="Pfam" id="PF01551">
    <property type="entry name" value="Peptidase_M23"/>
    <property type="match status" value="1"/>
</dbReference>
<dbReference type="Gene3D" id="2.70.70.10">
    <property type="entry name" value="Glucose Permease (Domain IIA)"/>
    <property type="match status" value="1"/>
</dbReference>
<dbReference type="CDD" id="cd12797">
    <property type="entry name" value="M23_peptidase"/>
    <property type="match status" value="1"/>
</dbReference>
<organism evidence="2 3">
    <name type="scientific">Dokdonia donghaensis DSW-1</name>
    <dbReference type="NCBI Taxonomy" id="1300343"/>
    <lineage>
        <taxon>Bacteria</taxon>
        <taxon>Pseudomonadati</taxon>
        <taxon>Bacteroidota</taxon>
        <taxon>Flavobacteriia</taxon>
        <taxon>Flavobacteriales</taxon>
        <taxon>Flavobacteriaceae</taxon>
        <taxon>Dokdonia</taxon>
    </lineage>
</organism>
<evidence type="ECO:0000313" key="2">
    <source>
        <dbReference type="EMBL" id="KGO07680.1"/>
    </source>
</evidence>
<dbReference type="SUPFAM" id="SSF51261">
    <property type="entry name" value="Duplicated hybrid motif"/>
    <property type="match status" value="1"/>
</dbReference>
<proteinExistence type="predicted"/>
<name>A0A0A2H4W6_9FLAO</name>
<dbReference type="EMBL" id="JSAQ01000001">
    <property type="protein sequence ID" value="KGO07680.1"/>
    <property type="molecule type" value="Genomic_DNA"/>
</dbReference>
<dbReference type="KEGG" id="ddo:I597_1500"/>
<dbReference type="PANTHER" id="PTHR21666">
    <property type="entry name" value="PEPTIDASE-RELATED"/>
    <property type="match status" value="1"/>
</dbReference>
<gene>
    <name evidence="2" type="ORF">NV36_13095</name>
</gene>
<dbReference type="AlphaFoldDB" id="A0A0A2H4W6"/>
<dbReference type="InterPro" id="IPR050570">
    <property type="entry name" value="Cell_wall_metabolism_enzyme"/>
</dbReference>
<comment type="caution">
    <text evidence="2">The sequence shown here is derived from an EMBL/GenBank/DDBJ whole genome shotgun (WGS) entry which is preliminary data.</text>
</comment>
<evidence type="ECO:0000313" key="3">
    <source>
        <dbReference type="Proteomes" id="UP000030140"/>
    </source>
</evidence>
<feature type="domain" description="M23ase beta-sheet core" evidence="1">
    <location>
        <begin position="93"/>
        <end position="191"/>
    </location>
</feature>
<dbReference type="Proteomes" id="UP000030140">
    <property type="component" value="Unassembled WGS sequence"/>
</dbReference>
<evidence type="ECO:0000259" key="1">
    <source>
        <dbReference type="Pfam" id="PF01551"/>
    </source>
</evidence>
<dbReference type="InterPro" id="IPR011055">
    <property type="entry name" value="Dup_hybrid_motif"/>
</dbReference>
<reference evidence="2 3" key="1">
    <citation type="submission" date="2014-10" db="EMBL/GenBank/DDBJ databases">
        <title>Draft genome sequence of the proteorhodopsin-containing marine bacterium Dokdonia donghaensis.</title>
        <authorList>
            <person name="Gomez-Consarnau L."/>
            <person name="Gonzalez J.M."/>
            <person name="Riedel T."/>
            <person name="Jaenicke S."/>
            <person name="Wagner-Doebler I."/>
            <person name="Fuhrman J.A."/>
        </authorList>
    </citation>
    <scope>NUCLEOTIDE SEQUENCE [LARGE SCALE GENOMIC DNA]</scope>
    <source>
        <strain evidence="2 3">DSW-1</strain>
    </source>
</reference>
<accession>A0A0A2H4W6</accession>
<sequence>MDTSFFSALTKEFTSPLHTPFQKEDFYPLDLSTSNNELDVELLTRPYDHHKFLQLYLKISGSKVAYGGYLEKRPLYDRSDYFQAQDPGDKRNIHLGIDLWCNAGESIVSPLDGEIHSFKHNKNFGDYGPTIVVKHTIDGQEFHTLYGHLSVASLHNKKVGQKVKAGEVIATLGTPDVNGDYAPHLHFQIVIDMQGKEGDYPGVGSQNDLEFYKKNCPDPNLLLKIYE</sequence>
<dbReference type="PATRIC" id="fig|1300343.5.peg.1508"/>
<keyword evidence="3" id="KW-1185">Reference proteome</keyword>
<dbReference type="GO" id="GO:0004222">
    <property type="term" value="F:metalloendopeptidase activity"/>
    <property type="evidence" value="ECO:0007669"/>
    <property type="project" value="TreeGrafter"/>
</dbReference>
<dbReference type="InterPro" id="IPR016047">
    <property type="entry name" value="M23ase_b-sheet_dom"/>
</dbReference>